<reference evidence="1 2" key="1">
    <citation type="submission" date="2021-06" db="EMBL/GenBank/DDBJ databases">
        <authorList>
            <person name="Palmer J.M."/>
        </authorList>
    </citation>
    <scope>NUCLEOTIDE SEQUENCE [LARGE SCALE GENOMIC DNA]</scope>
    <source>
        <strain evidence="1 2">MEX-2019</strain>
        <tissue evidence="1">Muscle</tissue>
    </source>
</reference>
<dbReference type="Proteomes" id="UP001311232">
    <property type="component" value="Unassembled WGS sequence"/>
</dbReference>
<comment type="caution">
    <text evidence="1">The sequence shown here is derived from an EMBL/GenBank/DDBJ whole genome shotgun (WGS) entry which is preliminary data.</text>
</comment>
<accession>A0AAV9SLB1</accession>
<dbReference type="EMBL" id="JAHHUM010000218">
    <property type="protein sequence ID" value="KAK5622061.1"/>
    <property type="molecule type" value="Genomic_DNA"/>
</dbReference>
<dbReference type="AlphaFoldDB" id="A0AAV9SLB1"/>
<name>A0AAV9SLB1_9TELE</name>
<feature type="non-terminal residue" evidence="1">
    <location>
        <position position="1"/>
    </location>
</feature>
<organism evidence="1 2">
    <name type="scientific">Crenichthys baileyi</name>
    <name type="common">White River springfish</name>
    <dbReference type="NCBI Taxonomy" id="28760"/>
    <lineage>
        <taxon>Eukaryota</taxon>
        <taxon>Metazoa</taxon>
        <taxon>Chordata</taxon>
        <taxon>Craniata</taxon>
        <taxon>Vertebrata</taxon>
        <taxon>Euteleostomi</taxon>
        <taxon>Actinopterygii</taxon>
        <taxon>Neopterygii</taxon>
        <taxon>Teleostei</taxon>
        <taxon>Neoteleostei</taxon>
        <taxon>Acanthomorphata</taxon>
        <taxon>Ovalentaria</taxon>
        <taxon>Atherinomorphae</taxon>
        <taxon>Cyprinodontiformes</taxon>
        <taxon>Goodeidae</taxon>
        <taxon>Crenichthys</taxon>
    </lineage>
</organism>
<gene>
    <name evidence="1" type="ORF">CRENBAI_011355</name>
</gene>
<evidence type="ECO:0000313" key="1">
    <source>
        <dbReference type="EMBL" id="KAK5622061.1"/>
    </source>
</evidence>
<keyword evidence="2" id="KW-1185">Reference proteome</keyword>
<protein>
    <submittedName>
        <fullName evidence="1">Uncharacterized protein</fullName>
    </submittedName>
</protein>
<evidence type="ECO:0000313" key="2">
    <source>
        <dbReference type="Proteomes" id="UP001311232"/>
    </source>
</evidence>
<proteinExistence type="predicted"/>
<sequence>TPADNLAVAFIRSCWTTTLRSTDGILTVHVRGQEADEDPVTTSHSLMSVFALDSPSSRQTPQHLIASACLPAFQRNYELRLPRTTHSDWLTTRIVSPPESCKQRIRTIS</sequence>